<dbReference type="GO" id="GO:0015979">
    <property type="term" value="P:photosynthesis"/>
    <property type="evidence" value="ECO:0007669"/>
    <property type="project" value="InterPro"/>
</dbReference>
<dbReference type="AlphaFoldDB" id="A0A255Z7G7"/>
<reference evidence="2 3" key="1">
    <citation type="submission" date="2017-07" db="EMBL/GenBank/DDBJ databases">
        <title>Niveispirillum cyanobacteriorum sp. nov., isolated from cyanobacterial aggregates in a eutrophic lake.</title>
        <authorList>
            <person name="Cai H."/>
        </authorList>
    </citation>
    <scope>NUCLEOTIDE SEQUENCE [LARGE SCALE GENOMIC DNA]</scope>
    <source>
        <strain evidence="3">TH1-14</strain>
    </source>
</reference>
<dbReference type="GO" id="GO:0030494">
    <property type="term" value="P:bacteriochlorophyll biosynthetic process"/>
    <property type="evidence" value="ECO:0007669"/>
    <property type="project" value="InterPro"/>
</dbReference>
<organism evidence="2 3">
    <name type="scientific">Niveispirillum lacus</name>
    <dbReference type="NCBI Taxonomy" id="1981099"/>
    <lineage>
        <taxon>Bacteria</taxon>
        <taxon>Pseudomonadati</taxon>
        <taxon>Pseudomonadota</taxon>
        <taxon>Alphaproteobacteria</taxon>
        <taxon>Rhodospirillales</taxon>
        <taxon>Azospirillaceae</taxon>
        <taxon>Niveispirillum</taxon>
    </lineage>
</organism>
<protein>
    <submittedName>
        <fullName evidence="2">Bacteriochlorophyll 4-vinyl reductase</fullName>
    </submittedName>
</protein>
<dbReference type="NCBIfam" id="TIGR02019">
    <property type="entry name" value="BchJ"/>
    <property type="match status" value="1"/>
</dbReference>
<feature type="domain" description="4-vinyl reductase 4VR" evidence="1">
    <location>
        <begin position="141"/>
        <end position="202"/>
    </location>
</feature>
<evidence type="ECO:0000313" key="3">
    <source>
        <dbReference type="Proteomes" id="UP000216998"/>
    </source>
</evidence>
<sequence length="202" mass="22182">MIERRVPLSATAKIGPNAILQLVEAVRTAHGEGGVTDLLNEAGLAPYLDALRGVMVPEQEVIRLHHAAVRRFGPADAARLARTAGRLTGDYLLERRIPVAAQWLLKRLPARVASRLLLWAVAKHAWTFAGSGIFAVEQAAPAIITIQNSPMGRHRYDGVPVCDFYVGAFERLYEVLIHPQAQAQETDCIAAGAPLCRFQIYW</sequence>
<dbReference type="PANTHER" id="PTHR35090">
    <property type="entry name" value="DNA-DIRECTED RNA POLYMERASE SUBUNIT I"/>
    <property type="match status" value="1"/>
</dbReference>
<accession>A0A255Z7G7</accession>
<dbReference type="EMBL" id="NOXU01000022">
    <property type="protein sequence ID" value="OYQ36580.1"/>
    <property type="molecule type" value="Genomic_DNA"/>
</dbReference>
<proteinExistence type="predicted"/>
<keyword evidence="3" id="KW-1185">Reference proteome</keyword>
<dbReference type="Proteomes" id="UP000216998">
    <property type="component" value="Unassembled WGS sequence"/>
</dbReference>
<dbReference type="Pfam" id="PF02830">
    <property type="entry name" value="V4R"/>
    <property type="match status" value="1"/>
</dbReference>
<name>A0A255Z7G7_9PROT</name>
<evidence type="ECO:0000259" key="1">
    <source>
        <dbReference type="SMART" id="SM00989"/>
    </source>
</evidence>
<evidence type="ECO:0000313" key="2">
    <source>
        <dbReference type="EMBL" id="OYQ36580.1"/>
    </source>
</evidence>
<dbReference type="PANTHER" id="PTHR35090:SF1">
    <property type="entry name" value="SLR0144 PROTEIN"/>
    <property type="match status" value="1"/>
</dbReference>
<dbReference type="InterPro" id="IPR004096">
    <property type="entry name" value="V4R"/>
</dbReference>
<dbReference type="InterPro" id="IPR024096">
    <property type="entry name" value="NO_sig/Golgi_transp_ligand-bd"/>
</dbReference>
<comment type="caution">
    <text evidence="2">The sequence shown here is derived from an EMBL/GenBank/DDBJ whole genome shotgun (WGS) entry which is preliminary data.</text>
</comment>
<gene>
    <name evidence="2" type="primary">bchJ</name>
    <name evidence="2" type="ORF">CHU95_04670</name>
</gene>
<dbReference type="InterPro" id="IPR010249">
    <property type="entry name" value="BchJ"/>
</dbReference>
<dbReference type="SUPFAM" id="SSF111126">
    <property type="entry name" value="Ligand-binding domain in the NO signalling and Golgi transport"/>
    <property type="match status" value="1"/>
</dbReference>
<dbReference type="Gene3D" id="3.30.1380.20">
    <property type="entry name" value="Trafficking protein particle complex subunit 3"/>
    <property type="match status" value="1"/>
</dbReference>
<dbReference type="SMART" id="SM00989">
    <property type="entry name" value="V4R"/>
    <property type="match status" value="1"/>
</dbReference>
<dbReference type="OrthoDB" id="2080515at2"/>